<dbReference type="Proteomes" id="UP000036097">
    <property type="component" value="Unassembled WGS sequence"/>
</dbReference>
<dbReference type="AlphaFoldDB" id="A0A0J1GVR0"/>
<sequence length="102" mass="12030">MKIEFEKFIYRGDEVYESFFSGIYLSIVWKQRTVAFVLMHVGDSVVHREFDVMTHDQLSNKLSSLLLVKGVIRQSCYIQYLYGQNDRLIEQHVKLPNNLPSE</sequence>
<accession>A0A0J1GVR0</accession>
<dbReference type="STRING" id="1195763.ABT56_19085"/>
<evidence type="ECO:0000313" key="1">
    <source>
        <dbReference type="EMBL" id="KLV03534.1"/>
    </source>
</evidence>
<name>A0A0J1GVR0_9GAMM</name>
<organism evidence="1 2">
    <name type="scientific">Photobacterium aquae</name>
    <dbReference type="NCBI Taxonomy" id="1195763"/>
    <lineage>
        <taxon>Bacteria</taxon>
        <taxon>Pseudomonadati</taxon>
        <taxon>Pseudomonadota</taxon>
        <taxon>Gammaproteobacteria</taxon>
        <taxon>Vibrionales</taxon>
        <taxon>Vibrionaceae</taxon>
        <taxon>Photobacterium</taxon>
    </lineage>
</organism>
<dbReference type="PATRIC" id="fig|1195763.3.peg.4081"/>
<evidence type="ECO:0000313" key="2">
    <source>
        <dbReference type="Proteomes" id="UP000036097"/>
    </source>
</evidence>
<keyword evidence="2" id="KW-1185">Reference proteome</keyword>
<dbReference type="RefSeq" id="WP_157037920.1">
    <property type="nucleotide sequence ID" value="NZ_LDOT01000032.1"/>
</dbReference>
<reference evidence="1 2" key="1">
    <citation type="submission" date="2015-05" db="EMBL/GenBank/DDBJ databases">
        <title>Photobacterium galathea sp. nov.</title>
        <authorList>
            <person name="Machado H."/>
            <person name="Gram L."/>
        </authorList>
    </citation>
    <scope>NUCLEOTIDE SEQUENCE [LARGE SCALE GENOMIC DNA]</scope>
    <source>
        <strain evidence="1 2">CGMCC 1.12159</strain>
    </source>
</reference>
<gene>
    <name evidence="1" type="ORF">ABT56_19085</name>
</gene>
<dbReference type="EMBL" id="LDOT01000032">
    <property type="protein sequence ID" value="KLV03534.1"/>
    <property type="molecule type" value="Genomic_DNA"/>
</dbReference>
<protein>
    <submittedName>
        <fullName evidence="1">Uncharacterized protein</fullName>
    </submittedName>
</protein>
<comment type="caution">
    <text evidence="1">The sequence shown here is derived from an EMBL/GenBank/DDBJ whole genome shotgun (WGS) entry which is preliminary data.</text>
</comment>
<proteinExistence type="predicted"/>